<dbReference type="InterPro" id="IPR050141">
    <property type="entry name" value="GCL_type2/YbdK_subfam"/>
</dbReference>
<accession>A0A1G9BCZ1</accession>
<gene>
    <name evidence="1" type="ORF">SAMN04515672_2892</name>
</gene>
<proteinExistence type="predicted"/>
<dbReference type="AlphaFoldDB" id="A0A1G9BCZ1"/>
<name>A0A1G9BCZ1_9EURY</name>
<organism evidence="1 2">
    <name type="scientific">Natronorubrum texcoconense</name>
    <dbReference type="NCBI Taxonomy" id="1095776"/>
    <lineage>
        <taxon>Archaea</taxon>
        <taxon>Methanobacteriati</taxon>
        <taxon>Methanobacteriota</taxon>
        <taxon>Stenosarchaea group</taxon>
        <taxon>Halobacteria</taxon>
        <taxon>Halobacteriales</taxon>
        <taxon>Natrialbaceae</taxon>
        <taxon>Natronorubrum</taxon>
    </lineage>
</organism>
<dbReference type="OrthoDB" id="156252at2157"/>
<dbReference type="PANTHER" id="PTHR36510:SF3">
    <property type="entry name" value="CONSERVED PROTEIN"/>
    <property type="match status" value="1"/>
</dbReference>
<dbReference type="STRING" id="1095776.SAMN04515672_2892"/>
<evidence type="ECO:0000313" key="1">
    <source>
        <dbReference type="EMBL" id="SDK36725.1"/>
    </source>
</evidence>
<keyword evidence="1" id="KW-0436">Ligase</keyword>
<dbReference type="RefSeq" id="WP_090308060.1">
    <property type="nucleotide sequence ID" value="NZ_FNFE01000004.1"/>
</dbReference>
<keyword evidence="2" id="KW-1185">Reference proteome</keyword>
<dbReference type="GO" id="GO:0004357">
    <property type="term" value="F:glutamate-cysteine ligase activity"/>
    <property type="evidence" value="ECO:0007669"/>
    <property type="project" value="InterPro"/>
</dbReference>
<dbReference type="SUPFAM" id="SSF55931">
    <property type="entry name" value="Glutamine synthetase/guanido kinase"/>
    <property type="match status" value="1"/>
</dbReference>
<dbReference type="Proteomes" id="UP000198882">
    <property type="component" value="Unassembled WGS sequence"/>
</dbReference>
<dbReference type="Gene3D" id="3.30.590.20">
    <property type="match status" value="1"/>
</dbReference>
<dbReference type="PANTHER" id="PTHR36510">
    <property type="entry name" value="GLUTAMATE--CYSTEINE LIGASE 2-RELATED"/>
    <property type="match status" value="1"/>
</dbReference>
<sequence>MNTSIEVEYWVIDTDGELTSPGALAETSDQTEREFVEPLFELKTPPCETVDELQRTFVEELDHVLSRARRVDKRLVPLGTPINSDEIERRPDERGRIQKEVVGENFDYAKYCAGTHIHVEKRNVTDQLNALIALDAALALVNSSPYYQGNRIASSARAYCYRKKSYEEFPKHGQLWHYVETVGEWHRRLERRYDEFKQAALEEGIDESAVEEHFSPDDVVWTPVRLREAMPTVEWRSPDAALPSQLLRLTDELRSVMEQLHHTTVEIERDSDPRNTGHVTNDGISLPEFDTACDLAEAAMHDGLDSTEVTRYLDRMGFSVDDYHPISTRIDGRQFVPKSDARDLRLEYASLLEEDVDRLVQSLEV</sequence>
<dbReference type="InterPro" id="IPR006336">
    <property type="entry name" value="GCS2"/>
</dbReference>
<dbReference type="EMBL" id="FNFE01000004">
    <property type="protein sequence ID" value="SDK36725.1"/>
    <property type="molecule type" value="Genomic_DNA"/>
</dbReference>
<protein>
    <submittedName>
        <fullName evidence="1">Gamma-glutamyl:cysteine ligase YbdK, ATP-grasp superfamily</fullName>
    </submittedName>
</protein>
<dbReference type="GO" id="GO:0042398">
    <property type="term" value="P:modified amino acid biosynthetic process"/>
    <property type="evidence" value="ECO:0007669"/>
    <property type="project" value="InterPro"/>
</dbReference>
<reference evidence="2" key="1">
    <citation type="submission" date="2016-10" db="EMBL/GenBank/DDBJ databases">
        <authorList>
            <person name="Varghese N."/>
            <person name="Submissions S."/>
        </authorList>
    </citation>
    <scope>NUCLEOTIDE SEQUENCE [LARGE SCALE GENOMIC DNA]</scope>
    <source>
        <strain evidence="2">B4,CECT 8067,JCM 17497</strain>
    </source>
</reference>
<dbReference type="Pfam" id="PF04107">
    <property type="entry name" value="GCS2"/>
    <property type="match status" value="1"/>
</dbReference>
<evidence type="ECO:0000313" key="2">
    <source>
        <dbReference type="Proteomes" id="UP000198882"/>
    </source>
</evidence>
<dbReference type="InterPro" id="IPR014746">
    <property type="entry name" value="Gln_synth/guanido_kin_cat_dom"/>
</dbReference>